<dbReference type="PANTHER" id="PTHR43685:SF2">
    <property type="entry name" value="GLYCOSYLTRANSFERASE 2-LIKE DOMAIN-CONTAINING PROTEIN"/>
    <property type="match status" value="1"/>
</dbReference>
<name>A0A2X4PM38_9PORP</name>
<feature type="transmembrane region" description="Helical" evidence="1">
    <location>
        <begin position="251"/>
        <end position="275"/>
    </location>
</feature>
<dbReference type="KEGG" id="pcre:NCTC12858_00412"/>
<evidence type="ECO:0000313" key="4">
    <source>
        <dbReference type="Proteomes" id="UP000249300"/>
    </source>
</evidence>
<evidence type="ECO:0000313" key="3">
    <source>
        <dbReference type="EMBL" id="SQH72588.1"/>
    </source>
</evidence>
<dbReference type="PANTHER" id="PTHR43685">
    <property type="entry name" value="GLYCOSYLTRANSFERASE"/>
    <property type="match status" value="1"/>
</dbReference>
<dbReference type="SUPFAM" id="SSF53448">
    <property type="entry name" value="Nucleotide-diphospho-sugar transferases"/>
    <property type="match status" value="1"/>
</dbReference>
<proteinExistence type="predicted"/>
<organism evidence="3 4">
    <name type="scientific">Porphyromonas crevioricanis</name>
    <dbReference type="NCBI Taxonomy" id="393921"/>
    <lineage>
        <taxon>Bacteria</taxon>
        <taxon>Pseudomonadati</taxon>
        <taxon>Bacteroidota</taxon>
        <taxon>Bacteroidia</taxon>
        <taxon>Bacteroidales</taxon>
        <taxon>Porphyromonadaceae</taxon>
        <taxon>Porphyromonas</taxon>
    </lineage>
</organism>
<dbReference type="Proteomes" id="UP000249300">
    <property type="component" value="Chromosome 1"/>
</dbReference>
<feature type="domain" description="Glycosyltransferase 2-like" evidence="2">
    <location>
        <begin position="14"/>
        <end position="174"/>
    </location>
</feature>
<accession>A0A2X4PM38</accession>
<keyword evidence="1" id="KW-1133">Transmembrane helix</keyword>
<dbReference type="Gene3D" id="3.90.550.10">
    <property type="entry name" value="Spore Coat Polysaccharide Biosynthesis Protein SpsA, Chain A"/>
    <property type="match status" value="1"/>
</dbReference>
<keyword evidence="4" id="KW-1185">Reference proteome</keyword>
<dbReference type="Pfam" id="PF00535">
    <property type="entry name" value="Glycos_transf_2"/>
    <property type="match status" value="1"/>
</dbReference>
<dbReference type="RefSeq" id="WP_023940645.1">
    <property type="nucleotide sequence ID" value="NZ_FUXH01000006.1"/>
</dbReference>
<sequence>MDTLNTTQIAPRLSLVIPVYNRPQEIADLLQSLTSQTDSDFEVIIVEDGSTLPCKAEVQSYEDLLSIRYLVTPNGGPSKARNIGVKAAGGAYIIILDSDVVLPSGYIRSVRAAILRTGADAFGGPDTAAEDFSDIQKAINYSMTSFFTTGGIRGGKKKLDRFYPRSFNLGCRRSVFTKLNGFSEDMRFGEDIDFSLRLFEQGYKVCLFDEASVYHKRRVDFKKFFKQVFNSGMARIHIEARHSGSMRLVHLLPSLFSIGLIVLLILSFFFPWVLLPLLLYVLMIFVDSLLKNHSLSVACLSVPAAFVQLIGYGTGLLRAWWSKNIQRKSEFTAFDKSFYD</sequence>
<feature type="transmembrane region" description="Helical" evidence="1">
    <location>
        <begin position="295"/>
        <end position="321"/>
    </location>
</feature>
<reference evidence="3 4" key="1">
    <citation type="submission" date="2018-06" db="EMBL/GenBank/DDBJ databases">
        <authorList>
            <consortium name="Pathogen Informatics"/>
            <person name="Doyle S."/>
        </authorList>
    </citation>
    <scope>NUCLEOTIDE SEQUENCE [LARGE SCALE GENOMIC DNA]</scope>
    <source>
        <strain evidence="3 4">NCTC12858</strain>
    </source>
</reference>
<keyword evidence="1" id="KW-0812">Transmembrane</keyword>
<dbReference type="InterPro" id="IPR001173">
    <property type="entry name" value="Glyco_trans_2-like"/>
</dbReference>
<dbReference type="InterPro" id="IPR050834">
    <property type="entry name" value="Glycosyltransf_2"/>
</dbReference>
<evidence type="ECO:0000259" key="2">
    <source>
        <dbReference type="Pfam" id="PF00535"/>
    </source>
</evidence>
<dbReference type="InterPro" id="IPR029044">
    <property type="entry name" value="Nucleotide-diphossugar_trans"/>
</dbReference>
<protein>
    <submittedName>
        <fullName evidence="3">Chondroitin polymerase</fullName>
    </submittedName>
</protein>
<dbReference type="AlphaFoldDB" id="A0A2X4PM38"/>
<gene>
    <name evidence="3" type="primary">kfoC_1</name>
    <name evidence="3" type="ORF">NCTC12858_00412</name>
</gene>
<keyword evidence="1" id="KW-0472">Membrane</keyword>
<evidence type="ECO:0000256" key="1">
    <source>
        <dbReference type="SAM" id="Phobius"/>
    </source>
</evidence>
<dbReference type="EMBL" id="LS483447">
    <property type="protein sequence ID" value="SQH72588.1"/>
    <property type="molecule type" value="Genomic_DNA"/>
</dbReference>